<reference evidence="2 3" key="1">
    <citation type="submission" date="2023-11" db="EMBL/GenBank/DDBJ databases">
        <title>Halocaridina rubra genome assembly.</title>
        <authorList>
            <person name="Smith C."/>
        </authorList>
    </citation>
    <scope>NUCLEOTIDE SEQUENCE [LARGE SCALE GENOMIC DNA]</scope>
    <source>
        <strain evidence="2">EP-1</strain>
        <tissue evidence="2">Whole</tissue>
    </source>
</reference>
<dbReference type="Proteomes" id="UP001381693">
    <property type="component" value="Unassembled WGS sequence"/>
</dbReference>
<accession>A0AAN9AG28</accession>
<keyword evidence="3" id="KW-1185">Reference proteome</keyword>
<organism evidence="2 3">
    <name type="scientific">Halocaridina rubra</name>
    <name type="common">Hawaiian red shrimp</name>
    <dbReference type="NCBI Taxonomy" id="373956"/>
    <lineage>
        <taxon>Eukaryota</taxon>
        <taxon>Metazoa</taxon>
        <taxon>Ecdysozoa</taxon>
        <taxon>Arthropoda</taxon>
        <taxon>Crustacea</taxon>
        <taxon>Multicrustacea</taxon>
        <taxon>Malacostraca</taxon>
        <taxon>Eumalacostraca</taxon>
        <taxon>Eucarida</taxon>
        <taxon>Decapoda</taxon>
        <taxon>Pleocyemata</taxon>
        <taxon>Caridea</taxon>
        <taxon>Atyoidea</taxon>
        <taxon>Atyidae</taxon>
        <taxon>Halocaridina</taxon>
    </lineage>
</organism>
<evidence type="ECO:0000313" key="2">
    <source>
        <dbReference type="EMBL" id="KAK7086062.1"/>
    </source>
</evidence>
<gene>
    <name evidence="2" type="ORF">SK128_023657</name>
</gene>
<feature type="region of interest" description="Disordered" evidence="1">
    <location>
        <begin position="108"/>
        <end position="130"/>
    </location>
</feature>
<feature type="compositionally biased region" description="Polar residues" evidence="1">
    <location>
        <begin position="108"/>
        <end position="121"/>
    </location>
</feature>
<comment type="caution">
    <text evidence="2">The sequence shown here is derived from an EMBL/GenBank/DDBJ whole genome shotgun (WGS) entry which is preliminary data.</text>
</comment>
<protein>
    <submittedName>
        <fullName evidence="2">Uncharacterized protein</fullName>
    </submittedName>
</protein>
<proteinExistence type="predicted"/>
<evidence type="ECO:0000313" key="3">
    <source>
        <dbReference type="Proteomes" id="UP001381693"/>
    </source>
</evidence>
<sequence length="130" mass="14822">MLAIPIMISSKSNRTCLSSTAPSTCMPWIEAKHRVTTLAGGLNQMYFHSTEGCHLLRGKDWSCRISRGDFGSMVMKMRRQCVTHFRQARHTVELSTSHRERELQITKNNPETSNERQSLLTNALEDTALR</sequence>
<name>A0AAN9AG28_HALRR</name>
<dbReference type="EMBL" id="JAXCGZ010000393">
    <property type="protein sequence ID" value="KAK7086062.1"/>
    <property type="molecule type" value="Genomic_DNA"/>
</dbReference>
<dbReference type="AlphaFoldDB" id="A0AAN9AG28"/>
<evidence type="ECO:0000256" key="1">
    <source>
        <dbReference type="SAM" id="MobiDB-lite"/>
    </source>
</evidence>